<gene>
    <name evidence="6" type="ORF">OKW52_08195</name>
</gene>
<evidence type="ECO:0000259" key="5">
    <source>
        <dbReference type="PROSITE" id="PS50931"/>
    </source>
</evidence>
<dbReference type="InterPro" id="IPR000847">
    <property type="entry name" value="LysR_HTH_N"/>
</dbReference>
<keyword evidence="2" id="KW-0805">Transcription regulation</keyword>
<dbReference type="InterPro" id="IPR058163">
    <property type="entry name" value="LysR-type_TF_proteobact-type"/>
</dbReference>
<dbReference type="Pfam" id="PF03466">
    <property type="entry name" value="LysR_substrate"/>
    <property type="match status" value="1"/>
</dbReference>
<sequence>MDRFSELTAFVRVADERSLTRAADTLGMSVSGVSRHLSGLENRLGVRLVQRTTRHLSLTPEGERFAEHARDILATLSQAEESISLVSVEPRGVLRVGASLSFAQIHLMPVIRAFTRRYPQVDVDLQISNRYLDVIDSDLDLAIRIRRVEMDSSVTIRKLAEIPRVLAASPDYLKTHGTPQSPADLAAHDLLLYTLSDDWEHLSFTRGSETLRLPVKGRITANDGRLLRRAALDGIGILSQPIYVIDADLDAGRLVRVLPDWDLPRLTTNVVFPSRVHLPARTRLFIDALVEHFRAHAFDGRWNAPV</sequence>
<dbReference type="Gene3D" id="3.40.190.290">
    <property type="match status" value="1"/>
</dbReference>
<organism evidence="6 7">
    <name type="scientific">Pararhodobacter zhoushanensis</name>
    <dbReference type="NCBI Taxonomy" id="2479545"/>
    <lineage>
        <taxon>Bacteria</taxon>
        <taxon>Pseudomonadati</taxon>
        <taxon>Pseudomonadota</taxon>
        <taxon>Alphaproteobacteria</taxon>
        <taxon>Rhodobacterales</taxon>
        <taxon>Paracoccaceae</taxon>
        <taxon>Pararhodobacter</taxon>
    </lineage>
</organism>
<evidence type="ECO:0000256" key="1">
    <source>
        <dbReference type="ARBA" id="ARBA00009437"/>
    </source>
</evidence>
<dbReference type="RefSeq" id="WP_264505268.1">
    <property type="nucleotide sequence ID" value="NZ_JAPDFL010000001.1"/>
</dbReference>
<dbReference type="SUPFAM" id="SSF46785">
    <property type="entry name" value="Winged helix' DNA-binding domain"/>
    <property type="match status" value="1"/>
</dbReference>
<dbReference type="Proteomes" id="UP001208938">
    <property type="component" value="Unassembled WGS sequence"/>
</dbReference>
<keyword evidence="7" id="KW-1185">Reference proteome</keyword>
<evidence type="ECO:0000313" key="6">
    <source>
        <dbReference type="EMBL" id="MCW1932244.1"/>
    </source>
</evidence>
<evidence type="ECO:0000313" key="7">
    <source>
        <dbReference type="Proteomes" id="UP001208938"/>
    </source>
</evidence>
<dbReference type="Pfam" id="PF00126">
    <property type="entry name" value="HTH_1"/>
    <property type="match status" value="1"/>
</dbReference>
<name>A0ABT3GXG2_9RHOB</name>
<protein>
    <submittedName>
        <fullName evidence="6">LysR substrate-binding domain-containing protein</fullName>
    </submittedName>
</protein>
<dbReference type="PANTHER" id="PTHR30537">
    <property type="entry name" value="HTH-TYPE TRANSCRIPTIONAL REGULATOR"/>
    <property type="match status" value="1"/>
</dbReference>
<comment type="caution">
    <text evidence="6">The sequence shown here is derived from an EMBL/GenBank/DDBJ whole genome shotgun (WGS) entry which is preliminary data.</text>
</comment>
<dbReference type="CDD" id="cd08422">
    <property type="entry name" value="PBP2_CrgA_like"/>
    <property type="match status" value="1"/>
</dbReference>
<evidence type="ECO:0000256" key="2">
    <source>
        <dbReference type="ARBA" id="ARBA00023015"/>
    </source>
</evidence>
<dbReference type="InterPro" id="IPR036388">
    <property type="entry name" value="WH-like_DNA-bd_sf"/>
</dbReference>
<dbReference type="SUPFAM" id="SSF53850">
    <property type="entry name" value="Periplasmic binding protein-like II"/>
    <property type="match status" value="1"/>
</dbReference>
<comment type="similarity">
    <text evidence="1">Belongs to the LysR transcriptional regulatory family.</text>
</comment>
<evidence type="ECO:0000256" key="3">
    <source>
        <dbReference type="ARBA" id="ARBA00023125"/>
    </source>
</evidence>
<proteinExistence type="inferred from homology"/>
<dbReference type="EMBL" id="JAPDFL010000001">
    <property type="protein sequence ID" value="MCW1932244.1"/>
    <property type="molecule type" value="Genomic_DNA"/>
</dbReference>
<keyword evidence="4" id="KW-0804">Transcription</keyword>
<dbReference type="InterPro" id="IPR005119">
    <property type="entry name" value="LysR_subst-bd"/>
</dbReference>
<reference evidence="6 7" key="1">
    <citation type="submission" date="2022-10" db="EMBL/GenBank/DDBJ databases">
        <title>Pararhodobacter sp. nov., isolated from marine algae.</title>
        <authorList>
            <person name="Choi B.J."/>
            <person name="Kim J.M."/>
            <person name="Lee J.K."/>
            <person name="Choi D.G."/>
            <person name="Jeon C.O."/>
        </authorList>
    </citation>
    <scope>NUCLEOTIDE SEQUENCE [LARGE SCALE GENOMIC DNA]</scope>
    <source>
        <strain evidence="6 7">ZQ420</strain>
    </source>
</reference>
<dbReference type="InterPro" id="IPR036390">
    <property type="entry name" value="WH_DNA-bd_sf"/>
</dbReference>
<dbReference type="Gene3D" id="1.10.10.10">
    <property type="entry name" value="Winged helix-like DNA-binding domain superfamily/Winged helix DNA-binding domain"/>
    <property type="match status" value="1"/>
</dbReference>
<dbReference type="PANTHER" id="PTHR30537:SF5">
    <property type="entry name" value="HTH-TYPE TRANSCRIPTIONAL ACTIVATOR TTDR-RELATED"/>
    <property type="match status" value="1"/>
</dbReference>
<dbReference type="PROSITE" id="PS50931">
    <property type="entry name" value="HTH_LYSR"/>
    <property type="match status" value="1"/>
</dbReference>
<accession>A0ABT3GXG2</accession>
<evidence type="ECO:0000256" key="4">
    <source>
        <dbReference type="ARBA" id="ARBA00023163"/>
    </source>
</evidence>
<feature type="domain" description="HTH lysR-type" evidence="5">
    <location>
        <begin position="1"/>
        <end position="59"/>
    </location>
</feature>
<keyword evidence="3" id="KW-0238">DNA-binding</keyword>